<protein>
    <submittedName>
        <fullName evidence="1">Uncharacterized protein</fullName>
    </submittedName>
</protein>
<feature type="non-terminal residue" evidence="1">
    <location>
        <position position="61"/>
    </location>
</feature>
<gene>
    <name evidence="1" type="ORF">GBAR_LOCUS14019</name>
</gene>
<dbReference type="Proteomes" id="UP001174909">
    <property type="component" value="Unassembled WGS sequence"/>
</dbReference>
<evidence type="ECO:0000313" key="1">
    <source>
        <dbReference type="EMBL" id="CAI8024070.1"/>
    </source>
</evidence>
<proteinExistence type="predicted"/>
<organism evidence="1 2">
    <name type="scientific">Geodia barretti</name>
    <name type="common">Barrett's horny sponge</name>
    <dbReference type="NCBI Taxonomy" id="519541"/>
    <lineage>
        <taxon>Eukaryota</taxon>
        <taxon>Metazoa</taxon>
        <taxon>Porifera</taxon>
        <taxon>Demospongiae</taxon>
        <taxon>Heteroscleromorpha</taxon>
        <taxon>Tetractinellida</taxon>
        <taxon>Astrophorina</taxon>
        <taxon>Geodiidae</taxon>
        <taxon>Geodia</taxon>
    </lineage>
</organism>
<keyword evidence="2" id="KW-1185">Reference proteome</keyword>
<dbReference type="AlphaFoldDB" id="A0AA35WRM2"/>
<reference evidence="1" key="1">
    <citation type="submission" date="2023-03" db="EMBL/GenBank/DDBJ databases">
        <authorList>
            <person name="Steffen K."/>
            <person name="Cardenas P."/>
        </authorList>
    </citation>
    <scope>NUCLEOTIDE SEQUENCE</scope>
</reference>
<comment type="caution">
    <text evidence="1">The sequence shown here is derived from an EMBL/GenBank/DDBJ whole genome shotgun (WGS) entry which is preliminary data.</text>
</comment>
<dbReference type="EMBL" id="CASHTH010002050">
    <property type="protein sequence ID" value="CAI8024070.1"/>
    <property type="molecule type" value="Genomic_DNA"/>
</dbReference>
<sequence>MHSFFNPQDFLFTCLHSFLYTTTYYLCGRGQAPIKINNREKIVVMEMKCIPSMRAIVSKFE</sequence>
<name>A0AA35WRM2_GEOBA</name>
<evidence type="ECO:0000313" key="2">
    <source>
        <dbReference type="Proteomes" id="UP001174909"/>
    </source>
</evidence>
<accession>A0AA35WRM2</accession>